<name>A0ACB9CYY9_CICIN</name>
<proteinExistence type="predicted"/>
<reference evidence="2" key="1">
    <citation type="journal article" date="2022" name="Mol. Ecol. Resour.">
        <title>The genomes of chicory, endive, great burdock and yacon provide insights into Asteraceae palaeo-polyploidization history and plant inulin production.</title>
        <authorList>
            <person name="Fan W."/>
            <person name="Wang S."/>
            <person name="Wang H."/>
            <person name="Wang A."/>
            <person name="Jiang F."/>
            <person name="Liu H."/>
            <person name="Zhao H."/>
            <person name="Xu D."/>
            <person name="Zhang Y."/>
        </authorList>
    </citation>
    <scope>NUCLEOTIDE SEQUENCE [LARGE SCALE GENOMIC DNA]</scope>
    <source>
        <strain evidence="2">cv. Punajuju</strain>
    </source>
</reference>
<comment type="caution">
    <text evidence="1">The sequence shown here is derived from an EMBL/GenBank/DDBJ whole genome shotgun (WGS) entry which is preliminary data.</text>
</comment>
<protein>
    <submittedName>
        <fullName evidence="1">Uncharacterized protein</fullName>
    </submittedName>
</protein>
<organism evidence="1 2">
    <name type="scientific">Cichorium intybus</name>
    <name type="common">Chicory</name>
    <dbReference type="NCBI Taxonomy" id="13427"/>
    <lineage>
        <taxon>Eukaryota</taxon>
        <taxon>Viridiplantae</taxon>
        <taxon>Streptophyta</taxon>
        <taxon>Embryophyta</taxon>
        <taxon>Tracheophyta</taxon>
        <taxon>Spermatophyta</taxon>
        <taxon>Magnoliopsida</taxon>
        <taxon>eudicotyledons</taxon>
        <taxon>Gunneridae</taxon>
        <taxon>Pentapetalae</taxon>
        <taxon>asterids</taxon>
        <taxon>campanulids</taxon>
        <taxon>Asterales</taxon>
        <taxon>Asteraceae</taxon>
        <taxon>Cichorioideae</taxon>
        <taxon>Cichorieae</taxon>
        <taxon>Cichoriinae</taxon>
        <taxon>Cichorium</taxon>
    </lineage>
</organism>
<sequence length="159" mass="17935">MSSSSFKKFAHLQIPLEEIVSATNKFSDANLIQETGFRDGYRGQLLRSEQLIHIVAHRFNRSMNQTAARRHRLCLTDVGGTIGYSDPAYSTRTGIVYSIVEGTSKRFKGKNLEHLKIPLADIEKATENFAEKYLIGSGTYGTQVYLDPEYDKKGKLKNE</sequence>
<gene>
    <name evidence="1" type="ORF">L2E82_29812</name>
</gene>
<reference evidence="1 2" key="2">
    <citation type="journal article" date="2022" name="Mol. Ecol. Resour.">
        <title>The genomes of chicory, endive, great burdock and yacon provide insights into Asteraceae paleo-polyploidization history and plant inulin production.</title>
        <authorList>
            <person name="Fan W."/>
            <person name="Wang S."/>
            <person name="Wang H."/>
            <person name="Wang A."/>
            <person name="Jiang F."/>
            <person name="Liu H."/>
            <person name="Zhao H."/>
            <person name="Xu D."/>
            <person name="Zhang Y."/>
        </authorList>
    </citation>
    <scope>NUCLEOTIDE SEQUENCE [LARGE SCALE GENOMIC DNA]</scope>
    <source>
        <strain evidence="2">cv. Punajuju</strain>
        <tissue evidence="1">Leaves</tissue>
    </source>
</reference>
<evidence type="ECO:0000313" key="2">
    <source>
        <dbReference type="Proteomes" id="UP001055811"/>
    </source>
</evidence>
<accession>A0ACB9CYY9</accession>
<dbReference type="Proteomes" id="UP001055811">
    <property type="component" value="Linkage Group LG05"/>
</dbReference>
<evidence type="ECO:0000313" key="1">
    <source>
        <dbReference type="EMBL" id="KAI3739408.1"/>
    </source>
</evidence>
<keyword evidence="2" id="KW-1185">Reference proteome</keyword>
<dbReference type="EMBL" id="CM042013">
    <property type="protein sequence ID" value="KAI3739408.1"/>
    <property type="molecule type" value="Genomic_DNA"/>
</dbReference>